<sequence length="177" mass="19738">MGGSSSTAVCSVCQAVPTSPCVLSCKHSFCLKCLEEKVGGHKKVILCPVCNSSSEMPAGGVRDLAEGHMMCHVHGEERVIFQCRQCDQVICIRCKLTRHEGHFTQDLSEVAAEGKEKIKKELPRLRACIKNMEQKVMILEEREKFVRDKQRGHGRGHGTRMPGRVTEETQHLIQPAE</sequence>
<name>A0A2T7PSQ2_POMCA</name>
<dbReference type="Gene3D" id="3.30.160.60">
    <property type="entry name" value="Classic Zinc Finger"/>
    <property type="match status" value="1"/>
</dbReference>
<evidence type="ECO:0008006" key="10">
    <source>
        <dbReference type="Google" id="ProtNLM"/>
    </source>
</evidence>
<dbReference type="InterPro" id="IPR047153">
    <property type="entry name" value="TRIM45/56/19-like"/>
</dbReference>
<evidence type="ECO:0000256" key="5">
    <source>
        <dbReference type="SAM" id="MobiDB-lite"/>
    </source>
</evidence>
<dbReference type="EMBL" id="PZQS01000002">
    <property type="protein sequence ID" value="PVD36445.1"/>
    <property type="molecule type" value="Genomic_DNA"/>
</dbReference>
<evidence type="ECO:0000256" key="1">
    <source>
        <dbReference type="ARBA" id="ARBA00022723"/>
    </source>
</evidence>
<dbReference type="Pfam" id="PF00643">
    <property type="entry name" value="zf-B_box"/>
    <property type="match status" value="1"/>
</dbReference>
<dbReference type="OrthoDB" id="6105938at2759"/>
<evidence type="ECO:0000256" key="4">
    <source>
        <dbReference type="PROSITE-ProRule" id="PRU00024"/>
    </source>
</evidence>
<comment type="caution">
    <text evidence="8">The sequence shown here is derived from an EMBL/GenBank/DDBJ whole genome shotgun (WGS) entry which is preliminary data.</text>
</comment>
<keyword evidence="1" id="KW-0479">Metal-binding</keyword>
<feature type="domain" description="RING-type" evidence="6">
    <location>
        <begin position="10"/>
        <end position="51"/>
    </location>
</feature>
<dbReference type="CDD" id="cd19756">
    <property type="entry name" value="Bbox2"/>
    <property type="match status" value="1"/>
</dbReference>
<feature type="domain" description="B box-type" evidence="7">
    <location>
        <begin position="66"/>
        <end position="107"/>
    </location>
</feature>
<dbReference type="Gene3D" id="3.30.40.10">
    <property type="entry name" value="Zinc/RING finger domain, C3HC4 (zinc finger)"/>
    <property type="match status" value="1"/>
</dbReference>
<evidence type="ECO:0000256" key="3">
    <source>
        <dbReference type="ARBA" id="ARBA00022833"/>
    </source>
</evidence>
<dbReference type="Proteomes" id="UP000245119">
    <property type="component" value="Linkage Group LG2"/>
</dbReference>
<dbReference type="InterPro" id="IPR027370">
    <property type="entry name" value="Znf-RING_euk"/>
</dbReference>
<keyword evidence="9" id="KW-1185">Reference proteome</keyword>
<feature type="region of interest" description="Disordered" evidence="5">
    <location>
        <begin position="147"/>
        <end position="177"/>
    </location>
</feature>
<keyword evidence="3" id="KW-0862">Zinc</keyword>
<evidence type="ECO:0000313" key="9">
    <source>
        <dbReference type="Proteomes" id="UP000245119"/>
    </source>
</evidence>
<dbReference type="SUPFAM" id="SSF57850">
    <property type="entry name" value="RING/U-box"/>
    <property type="match status" value="1"/>
</dbReference>
<protein>
    <recommendedName>
        <fullName evidence="10">RING-type domain-containing protein</fullName>
    </recommendedName>
</protein>
<dbReference type="GO" id="GO:0008270">
    <property type="term" value="F:zinc ion binding"/>
    <property type="evidence" value="ECO:0007669"/>
    <property type="project" value="UniProtKB-KW"/>
</dbReference>
<organism evidence="8 9">
    <name type="scientific">Pomacea canaliculata</name>
    <name type="common">Golden apple snail</name>
    <dbReference type="NCBI Taxonomy" id="400727"/>
    <lineage>
        <taxon>Eukaryota</taxon>
        <taxon>Metazoa</taxon>
        <taxon>Spiralia</taxon>
        <taxon>Lophotrochozoa</taxon>
        <taxon>Mollusca</taxon>
        <taxon>Gastropoda</taxon>
        <taxon>Caenogastropoda</taxon>
        <taxon>Architaenioglossa</taxon>
        <taxon>Ampullarioidea</taxon>
        <taxon>Ampullariidae</taxon>
        <taxon>Pomacea</taxon>
    </lineage>
</organism>
<dbReference type="PROSITE" id="PS00518">
    <property type="entry name" value="ZF_RING_1"/>
    <property type="match status" value="1"/>
</dbReference>
<proteinExistence type="predicted"/>
<dbReference type="InterPro" id="IPR013083">
    <property type="entry name" value="Znf_RING/FYVE/PHD"/>
</dbReference>
<dbReference type="PROSITE" id="PS50119">
    <property type="entry name" value="ZF_BBOX"/>
    <property type="match status" value="1"/>
</dbReference>
<dbReference type="InterPro" id="IPR017907">
    <property type="entry name" value="Znf_RING_CS"/>
</dbReference>
<evidence type="ECO:0000256" key="2">
    <source>
        <dbReference type="ARBA" id="ARBA00022771"/>
    </source>
</evidence>
<evidence type="ECO:0000259" key="7">
    <source>
        <dbReference type="PROSITE" id="PS50119"/>
    </source>
</evidence>
<evidence type="ECO:0000259" key="6">
    <source>
        <dbReference type="PROSITE" id="PS50089"/>
    </source>
</evidence>
<dbReference type="SMART" id="SM00336">
    <property type="entry name" value="BBOX"/>
    <property type="match status" value="2"/>
</dbReference>
<gene>
    <name evidence="8" type="ORF">C0Q70_03429</name>
</gene>
<dbReference type="SUPFAM" id="SSF57845">
    <property type="entry name" value="B-box zinc-binding domain"/>
    <property type="match status" value="1"/>
</dbReference>
<dbReference type="Pfam" id="PF13445">
    <property type="entry name" value="zf-RING_UBOX"/>
    <property type="match status" value="1"/>
</dbReference>
<dbReference type="PANTHER" id="PTHR25462">
    <property type="entry name" value="BONUS, ISOFORM C-RELATED"/>
    <property type="match status" value="1"/>
</dbReference>
<dbReference type="SMART" id="SM00184">
    <property type="entry name" value="RING"/>
    <property type="match status" value="1"/>
</dbReference>
<evidence type="ECO:0000313" key="8">
    <source>
        <dbReference type="EMBL" id="PVD36445.1"/>
    </source>
</evidence>
<dbReference type="PANTHER" id="PTHR25462:SF296">
    <property type="entry name" value="MEIOTIC P26, ISOFORM F"/>
    <property type="match status" value="1"/>
</dbReference>
<reference evidence="8 9" key="1">
    <citation type="submission" date="2018-04" db="EMBL/GenBank/DDBJ databases">
        <title>The genome of golden apple snail Pomacea canaliculata provides insight into stress tolerance and invasive adaptation.</title>
        <authorList>
            <person name="Liu C."/>
            <person name="Liu B."/>
            <person name="Ren Y."/>
            <person name="Zhang Y."/>
            <person name="Wang H."/>
            <person name="Li S."/>
            <person name="Jiang F."/>
            <person name="Yin L."/>
            <person name="Zhang G."/>
            <person name="Qian W."/>
            <person name="Fan W."/>
        </authorList>
    </citation>
    <scope>NUCLEOTIDE SEQUENCE [LARGE SCALE GENOMIC DNA]</scope>
    <source>
        <strain evidence="8">SZHN2017</strain>
        <tissue evidence="8">Muscle</tissue>
    </source>
</reference>
<accession>A0A2T7PSQ2</accession>
<keyword evidence="2 4" id="KW-0863">Zinc-finger</keyword>
<dbReference type="InterPro" id="IPR001841">
    <property type="entry name" value="Znf_RING"/>
</dbReference>
<dbReference type="PROSITE" id="PS50089">
    <property type="entry name" value="ZF_RING_2"/>
    <property type="match status" value="1"/>
</dbReference>
<dbReference type="AlphaFoldDB" id="A0A2T7PSQ2"/>
<dbReference type="InterPro" id="IPR000315">
    <property type="entry name" value="Znf_B-box"/>
</dbReference>